<proteinExistence type="predicted"/>
<reference evidence="1" key="1">
    <citation type="submission" date="2018-05" db="EMBL/GenBank/DDBJ databases">
        <authorList>
            <person name="Lanie J.A."/>
            <person name="Ng W.-L."/>
            <person name="Kazmierczak K.M."/>
            <person name="Andrzejewski T.M."/>
            <person name="Davidsen T.M."/>
            <person name="Wayne K.J."/>
            <person name="Tettelin H."/>
            <person name="Glass J.I."/>
            <person name="Rusch D."/>
            <person name="Podicherti R."/>
            <person name="Tsui H.-C.T."/>
            <person name="Winkler M.E."/>
        </authorList>
    </citation>
    <scope>NUCLEOTIDE SEQUENCE</scope>
</reference>
<gene>
    <name evidence="1" type="ORF">METZ01_LOCUS244924</name>
</gene>
<name>A0A382HXI8_9ZZZZ</name>
<dbReference type="AlphaFoldDB" id="A0A382HXI8"/>
<evidence type="ECO:0000313" key="1">
    <source>
        <dbReference type="EMBL" id="SVB92070.1"/>
    </source>
</evidence>
<organism evidence="1">
    <name type="scientific">marine metagenome</name>
    <dbReference type="NCBI Taxonomy" id="408172"/>
    <lineage>
        <taxon>unclassified sequences</taxon>
        <taxon>metagenomes</taxon>
        <taxon>ecological metagenomes</taxon>
    </lineage>
</organism>
<feature type="non-terminal residue" evidence="1">
    <location>
        <position position="1"/>
    </location>
</feature>
<accession>A0A382HXI8</accession>
<dbReference type="EMBL" id="UINC01063928">
    <property type="protein sequence ID" value="SVB92070.1"/>
    <property type="molecule type" value="Genomic_DNA"/>
</dbReference>
<sequence>VSDQLPVARKRICVGYWFNYPN</sequence>
<feature type="non-terminal residue" evidence="1">
    <location>
        <position position="22"/>
    </location>
</feature>
<protein>
    <submittedName>
        <fullName evidence="1">Uncharacterized protein</fullName>
    </submittedName>
</protein>